<comment type="similarity">
    <text evidence="7">Belongs to the Leviviricetes maturation protein family.</text>
</comment>
<evidence type="ECO:0000256" key="3">
    <source>
        <dbReference type="ARBA" id="ARBA00022804"/>
    </source>
</evidence>
<keyword evidence="4" id="KW-0946">Virion</keyword>
<name>A0A8S5L5M9_9VIRU</name>
<reference evidence="8" key="1">
    <citation type="submission" date="2020-09" db="EMBL/GenBank/DDBJ databases">
        <title>Leviviricetes taxonomy.</title>
        <authorList>
            <person name="Stockdale S.R."/>
            <person name="Callanan J."/>
            <person name="Adriaenssens E.M."/>
            <person name="Kuhn J.H."/>
            <person name="Rumnieks J."/>
            <person name="Shkoporov A."/>
            <person name="Draper L.A."/>
            <person name="Ross P."/>
            <person name="Hill C."/>
        </authorList>
    </citation>
    <scope>NUCLEOTIDE SEQUENCE</scope>
</reference>
<dbReference type="GO" id="GO:0044423">
    <property type="term" value="C:virion component"/>
    <property type="evidence" value="ECO:0007669"/>
    <property type="project" value="UniProtKB-KW"/>
</dbReference>
<keyword evidence="9" id="KW-1185">Reference proteome</keyword>
<keyword evidence="6" id="KW-1160">Virus entry into host cell</keyword>
<evidence type="ECO:0000313" key="8">
    <source>
        <dbReference type="EMBL" id="DAD52757.1"/>
    </source>
</evidence>
<protein>
    <submittedName>
        <fullName evidence="8">Maturation protein</fullName>
    </submittedName>
</protein>
<keyword evidence="3" id="KW-1161">Viral attachment to host cell</keyword>
<evidence type="ECO:0000256" key="2">
    <source>
        <dbReference type="ARBA" id="ARBA00022581"/>
    </source>
</evidence>
<sequence>MSKTDLSVTRYSRLDARTDWYHTNPNQQLTPLTTYSDFGNGINCSYRYNISRVGGSIPGFRSRRKFNLPPNAFSFNRYELQRVSGICQQRIEPVGSSSTDTYVHSGNLFLIGNGTWSAQTDPSVFCTSNWPKLVDLDTLAIKRFMESAREGSAQSLMIAKDLGTNAKMIMDAAHKLAKVARGIITRRPKLIRDVFISHNESSRHKISTSQSENFLRRLRTSTSPSQDLWLELQFGWLPMLRDVDDSCAAIASLQFNPVSLRVKGSATQTFKLEEKKQLGLNSENLYTRGVRIVRRKTKYVCHFAPPSTTVSAVKALQLDNVLGTIWDAIPFSFVVDWLSPIGAWLSSLTALSGLDFEFGTKTTSSEEECLCKILGGGNRVLNGTSQYQTLTGNGSGFEKKFSLNRSVLLAPPSTKFPLKFSISENPCTNAKHAIDGLILTFQRMK</sequence>
<dbReference type="GeneID" id="80398733"/>
<evidence type="ECO:0000256" key="6">
    <source>
        <dbReference type="ARBA" id="ARBA00023296"/>
    </source>
</evidence>
<evidence type="ECO:0000256" key="7">
    <source>
        <dbReference type="ARBA" id="ARBA00035110"/>
    </source>
</evidence>
<accession>A0A8S5L5M9</accession>
<dbReference type="InterPro" id="IPR005563">
    <property type="entry name" value="A_protein"/>
</dbReference>
<dbReference type="Proteomes" id="UP000677801">
    <property type="component" value="Segment"/>
</dbReference>
<proteinExistence type="inferred from homology"/>
<organism evidence="8 9">
    <name type="scientific">ssRNA phage SRR7976325_16</name>
    <dbReference type="NCBI Taxonomy" id="2786703"/>
    <lineage>
        <taxon>Viruses</taxon>
        <taxon>Riboviria</taxon>
        <taxon>Orthornavirae</taxon>
        <taxon>Lenarviricota</taxon>
        <taxon>Leviviricetes</taxon>
        <taxon>Norzivirales</taxon>
        <taxon>Fiersviridae</taxon>
        <taxon>Onohmuvirus</taxon>
        <taxon>Onohmuvirus pelenecus</taxon>
    </lineage>
</organism>
<dbReference type="GO" id="GO:0039666">
    <property type="term" value="P:virion attachment to host cell pilus"/>
    <property type="evidence" value="ECO:0007669"/>
    <property type="project" value="UniProtKB-KW"/>
</dbReference>
<gene>
    <name evidence="8" type="primary">SRR7976325_16_2</name>
</gene>
<dbReference type="EMBL" id="BK014197">
    <property type="protein sequence ID" value="DAD52757.1"/>
    <property type="molecule type" value="Genomic_RNA"/>
</dbReference>
<keyword evidence="2" id="KW-0945">Host-virus interaction</keyword>
<dbReference type="KEGG" id="vg:80398733"/>
<evidence type="ECO:0000313" key="9">
    <source>
        <dbReference type="Proteomes" id="UP000677801"/>
    </source>
</evidence>
<evidence type="ECO:0000256" key="1">
    <source>
        <dbReference type="ARBA" id="ARBA00004328"/>
    </source>
</evidence>
<evidence type="ECO:0000256" key="4">
    <source>
        <dbReference type="ARBA" id="ARBA00022844"/>
    </source>
</evidence>
<dbReference type="Pfam" id="PF03863">
    <property type="entry name" value="Phage_mat-A"/>
    <property type="match status" value="1"/>
</dbReference>
<evidence type="ECO:0000256" key="5">
    <source>
        <dbReference type="ARBA" id="ARBA00023104"/>
    </source>
</evidence>
<keyword evidence="5" id="KW-1175">Viral attachment to host cell pilus</keyword>
<dbReference type="RefSeq" id="YP_010769654.1">
    <property type="nucleotide sequence ID" value="NC_074038.1"/>
</dbReference>
<comment type="subcellular location">
    <subcellularLocation>
        <location evidence="1">Virion</location>
    </subcellularLocation>
</comment>